<keyword evidence="4" id="KW-0805">Transcription regulation</keyword>
<dbReference type="PANTHER" id="PTHR47255">
    <property type="entry name" value="GATA TRANSCRIPTION FACTOR 22-RELATED"/>
    <property type="match status" value="1"/>
</dbReference>
<dbReference type="Pfam" id="PF00320">
    <property type="entry name" value="GATA"/>
    <property type="match status" value="1"/>
</dbReference>
<dbReference type="InterPro" id="IPR013088">
    <property type="entry name" value="Znf_NHR/GATA"/>
</dbReference>
<dbReference type="Gene3D" id="3.30.50.10">
    <property type="entry name" value="Erythroid Transcription Factor GATA-1, subunit A"/>
    <property type="match status" value="1"/>
</dbReference>
<protein>
    <recommendedName>
        <fullName evidence="9">GATA-type domain-containing protein</fullName>
    </recommendedName>
</protein>
<evidence type="ECO:0000259" key="9">
    <source>
        <dbReference type="PROSITE" id="PS50114"/>
    </source>
</evidence>
<dbReference type="OrthoDB" id="2162994at2759"/>
<evidence type="ECO:0000256" key="4">
    <source>
        <dbReference type="ARBA" id="ARBA00023015"/>
    </source>
</evidence>
<reference evidence="10 11" key="1">
    <citation type="submission" date="2020-10" db="EMBL/GenBank/DDBJ databases">
        <title>Plant Genome Project.</title>
        <authorList>
            <person name="Zhang R.-G."/>
        </authorList>
    </citation>
    <scope>NUCLEOTIDE SEQUENCE [LARGE SCALE GENOMIC DNA]</scope>
    <source>
        <strain evidence="10">FAFU-HL-1</strain>
        <tissue evidence="10">Leaf</tissue>
    </source>
</reference>
<feature type="region of interest" description="Disordered" evidence="8">
    <location>
        <begin position="42"/>
        <end position="67"/>
    </location>
</feature>
<evidence type="ECO:0000256" key="6">
    <source>
        <dbReference type="ARBA" id="ARBA00023163"/>
    </source>
</evidence>
<dbReference type="PROSITE" id="PS50114">
    <property type="entry name" value="GATA_ZN_FINGER_2"/>
    <property type="match status" value="1"/>
</dbReference>
<comment type="caution">
    <text evidence="10">The sequence shown here is derived from an EMBL/GenBank/DDBJ whole genome shotgun (WGS) entry which is preliminary data.</text>
</comment>
<accession>A0A835MLZ9</accession>
<evidence type="ECO:0000256" key="7">
    <source>
        <dbReference type="PROSITE-ProRule" id="PRU00094"/>
    </source>
</evidence>
<dbReference type="PROSITE" id="PS00344">
    <property type="entry name" value="GATA_ZN_FINGER_1"/>
    <property type="match status" value="1"/>
</dbReference>
<evidence type="ECO:0000256" key="2">
    <source>
        <dbReference type="ARBA" id="ARBA00022771"/>
    </source>
</evidence>
<gene>
    <name evidence="10" type="ORF">SADUNF_Sadunf18G0040500</name>
</gene>
<dbReference type="SUPFAM" id="SSF57716">
    <property type="entry name" value="Glucocorticoid receptor-like (DNA-binding domain)"/>
    <property type="match status" value="1"/>
</dbReference>
<dbReference type="AlphaFoldDB" id="A0A835MLZ9"/>
<dbReference type="InterPro" id="IPR000679">
    <property type="entry name" value="Znf_GATA"/>
</dbReference>
<evidence type="ECO:0000313" key="10">
    <source>
        <dbReference type="EMBL" id="KAF9662318.1"/>
    </source>
</evidence>
<keyword evidence="5" id="KW-0238">DNA-binding</keyword>
<evidence type="ECO:0000256" key="5">
    <source>
        <dbReference type="ARBA" id="ARBA00023125"/>
    </source>
</evidence>
<feature type="compositionally biased region" description="Polar residues" evidence="8">
    <location>
        <begin position="42"/>
        <end position="52"/>
    </location>
</feature>
<proteinExistence type="predicted"/>
<dbReference type="EMBL" id="JADGMS010000018">
    <property type="protein sequence ID" value="KAF9662318.1"/>
    <property type="molecule type" value="Genomic_DNA"/>
</dbReference>
<dbReference type="GO" id="GO:0043565">
    <property type="term" value="F:sequence-specific DNA binding"/>
    <property type="evidence" value="ECO:0007669"/>
    <property type="project" value="InterPro"/>
</dbReference>
<evidence type="ECO:0000256" key="8">
    <source>
        <dbReference type="SAM" id="MobiDB-lite"/>
    </source>
</evidence>
<dbReference type="GO" id="GO:0008270">
    <property type="term" value="F:zinc ion binding"/>
    <property type="evidence" value="ECO:0007669"/>
    <property type="project" value="UniProtKB-KW"/>
</dbReference>
<name>A0A835MLZ9_9ROSI</name>
<keyword evidence="2 7" id="KW-0863">Zinc-finger</keyword>
<dbReference type="CDD" id="cd00202">
    <property type="entry name" value="ZnF_GATA"/>
    <property type="match status" value="1"/>
</dbReference>
<keyword evidence="6" id="KW-0804">Transcription</keyword>
<feature type="compositionally biased region" description="Basic and acidic residues" evidence="8">
    <location>
        <begin position="53"/>
        <end position="67"/>
    </location>
</feature>
<dbReference type="Proteomes" id="UP000657918">
    <property type="component" value="Unassembled WGS sequence"/>
</dbReference>
<dbReference type="GO" id="GO:0006355">
    <property type="term" value="P:regulation of DNA-templated transcription"/>
    <property type="evidence" value="ECO:0007669"/>
    <property type="project" value="InterPro"/>
</dbReference>
<dbReference type="InterPro" id="IPR052138">
    <property type="entry name" value="GATA_ZnFinger_Domain"/>
</dbReference>
<dbReference type="PANTHER" id="PTHR47255:SF13">
    <property type="entry name" value="GATA-TYPE DOMAIN-CONTAINING PROTEIN"/>
    <property type="match status" value="1"/>
</dbReference>
<evidence type="ECO:0000256" key="1">
    <source>
        <dbReference type="ARBA" id="ARBA00022723"/>
    </source>
</evidence>
<organism evidence="10 11">
    <name type="scientific">Salix dunnii</name>
    <dbReference type="NCBI Taxonomy" id="1413687"/>
    <lineage>
        <taxon>Eukaryota</taxon>
        <taxon>Viridiplantae</taxon>
        <taxon>Streptophyta</taxon>
        <taxon>Embryophyta</taxon>
        <taxon>Tracheophyta</taxon>
        <taxon>Spermatophyta</taxon>
        <taxon>Magnoliopsida</taxon>
        <taxon>eudicotyledons</taxon>
        <taxon>Gunneridae</taxon>
        <taxon>Pentapetalae</taxon>
        <taxon>rosids</taxon>
        <taxon>fabids</taxon>
        <taxon>Malpighiales</taxon>
        <taxon>Salicaceae</taxon>
        <taxon>Saliceae</taxon>
        <taxon>Salix</taxon>
    </lineage>
</organism>
<evidence type="ECO:0000256" key="3">
    <source>
        <dbReference type="ARBA" id="ARBA00022833"/>
    </source>
</evidence>
<keyword evidence="11" id="KW-1185">Reference proteome</keyword>
<dbReference type="SMART" id="SM00401">
    <property type="entry name" value="ZnF_GATA"/>
    <property type="match status" value="1"/>
</dbReference>
<evidence type="ECO:0000313" key="11">
    <source>
        <dbReference type="Proteomes" id="UP000657918"/>
    </source>
</evidence>
<keyword evidence="3" id="KW-0862">Zinc</keyword>
<keyword evidence="1" id="KW-0479">Metal-binding</keyword>
<sequence>MATMTPVYLSPASSSYPFVDLKEEQHLQLFLSPHQAATNSLSAGPTSFFNTTHDQRESKLKESRQLDDQEARTPYFNCMVSNLHFSFLMPSRLLLKRSTVWCPSSDHMVNDSNFHKLFSSKTEEDSTEGSGDSSVNWMPSRMRLMQKMTSSNRSETDHQPTKFMLKFHNQQYLKNDVNSSSNSNIRVCSDCNTTSTPLWRSGPRGPKSLCNACGIRQRKARRAVAAAANGTVISIQASSSAQNKVNRKVRKLRTSHAAQGKKLSNYPLDSPLQNQKKLCFKNLALSLSKNPALRQVLPRDVEEAAILLMELSCGFIHS</sequence>
<feature type="domain" description="GATA-type" evidence="9">
    <location>
        <begin position="182"/>
        <end position="218"/>
    </location>
</feature>